<dbReference type="AlphaFoldDB" id="A0A1S1PGT3"/>
<evidence type="ECO:0000313" key="3">
    <source>
        <dbReference type="EMBL" id="OHV20920.1"/>
    </source>
</evidence>
<reference evidence="4" key="1">
    <citation type="submission" date="2016-07" db="EMBL/GenBank/DDBJ databases">
        <title>Frankia sp. NRRL B-16219 Genome sequencing.</title>
        <authorList>
            <person name="Ghodhbane-Gtari F."/>
            <person name="Swanson E."/>
            <person name="Gueddou A."/>
            <person name="Louati M."/>
            <person name="Nouioui I."/>
            <person name="Hezbri K."/>
            <person name="Abebe-Akele F."/>
            <person name="Simpson S."/>
            <person name="Morris K."/>
            <person name="Thomas K."/>
            <person name="Gtari M."/>
            <person name="Tisa L.S."/>
        </authorList>
    </citation>
    <scope>NUCLEOTIDE SEQUENCE [LARGE SCALE GENOMIC DNA]</scope>
    <source>
        <strain evidence="4">NRRL B-16219</strain>
    </source>
</reference>
<dbReference type="SUPFAM" id="SSF56801">
    <property type="entry name" value="Acetyl-CoA synthetase-like"/>
    <property type="match status" value="1"/>
</dbReference>
<accession>A0A1S1PGT3</accession>
<dbReference type="Pfam" id="PF00501">
    <property type="entry name" value="AMP-binding"/>
    <property type="match status" value="1"/>
</dbReference>
<keyword evidence="4" id="KW-1185">Reference proteome</keyword>
<dbReference type="InterPro" id="IPR042099">
    <property type="entry name" value="ANL_N_sf"/>
</dbReference>
<comment type="caution">
    <text evidence="3">The sequence shown here is derived from an EMBL/GenBank/DDBJ whole genome shotgun (WGS) entry which is preliminary data.</text>
</comment>
<name>A0A1S1PGT3_9ACTN</name>
<evidence type="ECO:0000256" key="1">
    <source>
        <dbReference type="SAM" id="MobiDB-lite"/>
    </source>
</evidence>
<gene>
    <name evidence="3" type="ORF">BBK14_27560</name>
</gene>
<dbReference type="InterPro" id="IPR000873">
    <property type="entry name" value="AMP-dep_synth/lig_dom"/>
</dbReference>
<dbReference type="EMBL" id="MAXA01000261">
    <property type="protein sequence ID" value="OHV20920.1"/>
    <property type="molecule type" value="Genomic_DNA"/>
</dbReference>
<evidence type="ECO:0000259" key="2">
    <source>
        <dbReference type="Pfam" id="PF00501"/>
    </source>
</evidence>
<protein>
    <submittedName>
        <fullName evidence="3">Phenazine antibiotic biosynthesis protein</fullName>
    </submittedName>
</protein>
<evidence type="ECO:0000313" key="4">
    <source>
        <dbReference type="Proteomes" id="UP000179769"/>
    </source>
</evidence>
<proteinExistence type="predicted"/>
<dbReference type="Gene3D" id="3.40.50.12780">
    <property type="entry name" value="N-terminal domain of ligase-like"/>
    <property type="match status" value="1"/>
</dbReference>
<dbReference type="OrthoDB" id="179194at2"/>
<feature type="domain" description="AMP-dependent synthetase/ligase" evidence="2">
    <location>
        <begin position="141"/>
        <end position="261"/>
    </location>
</feature>
<sequence>MSHRSDPVLEPDPVLDAPFGAEPEPDALIQAAMRWHFSPETGSPFWLRTAETFDFDPRRDVRTFADLARFPNVVPNGVGWLSVAPSGPHVFGEFVGRQARQRGSARFTVDLDPRWVRKVLADGRPEEAERYAEHVIDQAGRILETQDIGVLVTTPPLLERLARRDDLVKLVNEHVRVITWGGAHMDADTRSILRDEVFPEIQIYGVYGSTMVLGAAHERLGLTADDPCVFDPYSPYISFEVVDPQTRRPVGYGERGQVIMHHISRNALLPNNLERDLATRIEPPPGQMGDSVADVGPVAVFDDEPLIEGVY</sequence>
<organism evidence="3 4">
    <name type="scientific">Parafrankia soli</name>
    <dbReference type="NCBI Taxonomy" id="2599596"/>
    <lineage>
        <taxon>Bacteria</taxon>
        <taxon>Bacillati</taxon>
        <taxon>Actinomycetota</taxon>
        <taxon>Actinomycetes</taxon>
        <taxon>Frankiales</taxon>
        <taxon>Frankiaceae</taxon>
        <taxon>Parafrankia</taxon>
    </lineage>
</organism>
<dbReference type="Proteomes" id="UP000179769">
    <property type="component" value="Unassembled WGS sequence"/>
</dbReference>
<feature type="region of interest" description="Disordered" evidence="1">
    <location>
        <begin position="1"/>
        <end position="22"/>
    </location>
</feature>
<dbReference type="RefSeq" id="WP_071066680.1">
    <property type="nucleotide sequence ID" value="NZ_MAXA01000261.1"/>
</dbReference>